<name>B6IJ72_CAEBR</name>
<accession>B6IJ72</accession>
<dbReference type="AlphaFoldDB" id="B6IJ72"/>
<evidence type="ECO:0000313" key="4">
    <source>
        <dbReference type="WormBase" id="CBG27627"/>
    </source>
</evidence>
<dbReference type="InParanoid" id="B6IJ72"/>
<evidence type="ECO:0000313" key="2">
    <source>
        <dbReference type="EMBL" id="CAR99906.1"/>
    </source>
</evidence>
<organism evidence="2 3">
    <name type="scientific">Caenorhabditis briggsae</name>
    <dbReference type="NCBI Taxonomy" id="6238"/>
    <lineage>
        <taxon>Eukaryota</taxon>
        <taxon>Metazoa</taxon>
        <taxon>Ecdysozoa</taxon>
        <taxon>Nematoda</taxon>
        <taxon>Chromadorea</taxon>
        <taxon>Rhabditida</taxon>
        <taxon>Rhabditina</taxon>
        <taxon>Rhabditomorpha</taxon>
        <taxon>Rhabditoidea</taxon>
        <taxon>Rhabditidae</taxon>
        <taxon>Peloderinae</taxon>
        <taxon>Caenorhabditis</taxon>
    </lineage>
</organism>
<gene>
    <name evidence="2 4" type="ORF">CBG27627</name>
    <name evidence="2" type="ORF">CBG_27627</name>
</gene>
<proteinExistence type="predicted"/>
<dbReference type="KEGG" id="cbr:CBG_27627"/>
<protein>
    <submittedName>
        <fullName evidence="2">Protein CBG27627</fullName>
    </submittedName>
</protein>
<feature type="region of interest" description="Disordered" evidence="1">
    <location>
        <begin position="93"/>
        <end position="112"/>
    </location>
</feature>
<dbReference type="WormBase" id="CBG27627">
    <property type="protein sequence ID" value="CBP40359"/>
    <property type="gene ID" value="WBGene00089041"/>
</dbReference>
<keyword evidence="3" id="KW-1185">Reference proteome</keyword>
<dbReference type="HOGENOM" id="CLU_1305838_0_0_1"/>
<dbReference type="EMBL" id="HE600983">
    <property type="protein sequence ID" value="CAR99906.1"/>
    <property type="molecule type" value="Genomic_DNA"/>
</dbReference>
<sequence length="211" mass="24519">MQDRLCAFKDKIGDKVHRRRTRNIYKHNPKIFDFSKFSERLTTLKNIYNDPNKRIRKRNRNKTTNDLIVTSGSVPESIEQLGDVVKRIEDLKTFDEKDEERENPQTISIDLPDPPELELFSTEYAVNAAILPSLDEFNPETNGFQSIFNDLERSAYGPTSSQFDNYGSFDSNGSFGNQQGFQYEMQMVLLSFRNLASNIITGFFEKSYKVW</sequence>
<dbReference type="Proteomes" id="UP000008549">
    <property type="component" value="Unassembled WGS sequence"/>
</dbReference>
<dbReference type="CTD" id="68919077"/>
<reference evidence="2 3" key="1">
    <citation type="journal article" date="2003" name="PLoS Biol.">
        <title>The genome sequence of Caenorhabditis briggsae: a platform for comparative genomics.</title>
        <authorList>
            <person name="Stein L.D."/>
            <person name="Bao Z."/>
            <person name="Blasiar D."/>
            <person name="Blumenthal T."/>
            <person name="Brent M.R."/>
            <person name="Chen N."/>
            <person name="Chinwalla A."/>
            <person name="Clarke L."/>
            <person name="Clee C."/>
            <person name="Coghlan A."/>
            <person name="Coulson A."/>
            <person name="D'Eustachio P."/>
            <person name="Fitch D.H."/>
            <person name="Fulton L.A."/>
            <person name="Fulton R.E."/>
            <person name="Griffiths-Jones S."/>
            <person name="Harris T.W."/>
            <person name="Hillier L.W."/>
            <person name="Kamath R."/>
            <person name="Kuwabara P.E."/>
            <person name="Mardis E.R."/>
            <person name="Marra M.A."/>
            <person name="Miner T.L."/>
            <person name="Minx P."/>
            <person name="Mullikin J.C."/>
            <person name="Plumb R.W."/>
            <person name="Rogers J."/>
            <person name="Schein J.E."/>
            <person name="Sohrmann M."/>
            <person name="Spieth J."/>
            <person name="Stajich J.E."/>
            <person name="Wei C."/>
            <person name="Willey D."/>
            <person name="Wilson R.K."/>
            <person name="Durbin R."/>
            <person name="Waterston R.H."/>
        </authorList>
    </citation>
    <scope>NUCLEOTIDE SEQUENCE [LARGE SCALE GENOMIC DNA]</scope>
    <source>
        <strain evidence="2 3">AF16</strain>
    </source>
</reference>
<evidence type="ECO:0000313" key="3">
    <source>
        <dbReference type="Proteomes" id="UP000008549"/>
    </source>
</evidence>
<evidence type="ECO:0000256" key="1">
    <source>
        <dbReference type="SAM" id="MobiDB-lite"/>
    </source>
</evidence>
<dbReference type="RefSeq" id="XP_045099467.1">
    <property type="nucleotide sequence ID" value="XM_045239436.1"/>
</dbReference>
<dbReference type="GeneID" id="68919077"/>
<feature type="compositionally biased region" description="Basic and acidic residues" evidence="1">
    <location>
        <begin position="93"/>
        <end position="103"/>
    </location>
</feature>
<reference evidence="2 3" key="2">
    <citation type="journal article" date="2011" name="PLoS Genet.">
        <title>Caenorhabditis briggsae recombinant inbred line genotypes reveal inter-strain incompatibility and the evolution of recombination.</title>
        <authorList>
            <person name="Ross J.A."/>
            <person name="Koboldt D.C."/>
            <person name="Staisch J.E."/>
            <person name="Chamberlin H.M."/>
            <person name="Gupta B.P."/>
            <person name="Miller R.D."/>
            <person name="Baird S.E."/>
            <person name="Haag E.S."/>
        </authorList>
    </citation>
    <scope>NUCLEOTIDE SEQUENCE [LARGE SCALE GENOMIC DNA]</scope>
    <source>
        <strain evidence="2 3">AF16</strain>
    </source>
</reference>